<evidence type="ECO:0000256" key="1">
    <source>
        <dbReference type="ARBA" id="ARBA00022729"/>
    </source>
</evidence>
<dbReference type="AlphaFoldDB" id="A0A380JFY9"/>
<feature type="domain" description="YSIRK Gram-positive signal peptide" evidence="3">
    <location>
        <begin position="9"/>
        <end position="33"/>
    </location>
</feature>
<evidence type="ECO:0000313" key="5">
    <source>
        <dbReference type="Proteomes" id="UP000254082"/>
    </source>
</evidence>
<dbReference type="InterPro" id="IPR005877">
    <property type="entry name" value="YSIRK_signal_dom"/>
</dbReference>
<keyword evidence="2" id="KW-1133">Transmembrane helix</keyword>
<keyword evidence="5" id="KW-1185">Reference proteome</keyword>
<keyword evidence="2" id="KW-0812">Transmembrane</keyword>
<evidence type="ECO:0000256" key="2">
    <source>
        <dbReference type="SAM" id="Phobius"/>
    </source>
</evidence>
<accession>A0A380JFY9</accession>
<proteinExistence type="predicted"/>
<dbReference type="Pfam" id="PF04650">
    <property type="entry name" value="YSIRK_signal"/>
    <property type="match status" value="1"/>
</dbReference>
<keyword evidence="2" id="KW-0472">Membrane</keyword>
<gene>
    <name evidence="4" type="ORF">NCTC11391_01655</name>
</gene>
<reference evidence="4 5" key="1">
    <citation type="submission" date="2018-06" db="EMBL/GenBank/DDBJ databases">
        <authorList>
            <consortium name="Pathogen Informatics"/>
            <person name="Doyle S."/>
        </authorList>
    </citation>
    <scope>NUCLEOTIDE SEQUENCE [LARGE SCALE GENOMIC DNA]</scope>
    <source>
        <strain evidence="5">NCTC 11391</strain>
    </source>
</reference>
<dbReference type="EMBL" id="UHFA01000002">
    <property type="protein sequence ID" value="SUN36656.1"/>
    <property type="molecule type" value="Genomic_DNA"/>
</dbReference>
<evidence type="ECO:0000313" key="4">
    <source>
        <dbReference type="EMBL" id="SUN36656.1"/>
    </source>
</evidence>
<dbReference type="Proteomes" id="UP000254082">
    <property type="component" value="Unassembled WGS sequence"/>
</dbReference>
<organism evidence="4 5">
    <name type="scientific">Streptococcus downei MFe28</name>
    <dbReference type="NCBI Taxonomy" id="764290"/>
    <lineage>
        <taxon>Bacteria</taxon>
        <taxon>Bacillati</taxon>
        <taxon>Bacillota</taxon>
        <taxon>Bacilli</taxon>
        <taxon>Lactobacillales</taxon>
        <taxon>Streptococcaceae</taxon>
        <taxon>Streptococcus</taxon>
    </lineage>
</organism>
<dbReference type="NCBIfam" id="TIGR01168">
    <property type="entry name" value="YSIRK_signal"/>
    <property type="match status" value="1"/>
</dbReference>
<feature type="transmembrane region" description="Helical" evidence="2">
    <location>
        <begin position="20"/>
        <end position="36"/>
    </location>
</feature>
<dbReference type="OrthoDB" id="1098018at2"/>
<name>A0A380JFY9_STRDO</name>
<evidence type="ECO:0000259" key="3">
    <source>
        <dbReference type="Pfam" id="PF04650"/>
    </source>
</evidence>
<protein>
    <submittedName>
        <fullName evidence="4">Gram-positive signal peptide protein, YSIRK family</fullName>
    </submittedName>
</protein>
<keyword evidence="1" id="KW-0732">Signal</keyword>
<sequence length="37" mass="4162">MKKYMALHEKQRFSIRKYSFGAASVPLGASLFLASQV</sequence>